<dbReference type="Pfam" id="PF25481">
    <property type="entry name" value="Nucleoprot-TPR"/>
    <property type="match status" value="1"/>
</dbReference>
<reference evidence="3" key="1">
    <citation type="journal article" date="2017" name="Nature">
        <title>The genome of Chenopodium quinoa.</title>
        <authorList>
            <person name="Jarvis D.E."/>
            <person name="Ho Y.S."/>
            <person name="Lightfoot D.J."/>
            <person name="Schmoeckel S.M."/>
            <person name="Li B."/>
            <person name="Borm T.J.A."/>
            <person name="Ohyanagi H."/>
            <person name="Mineta K."/>
            <person name="Michell C.T."/>
            <person name="Saber N."/>
            <person name="Kharbatia N.M."/>
            <person name="Rupper R.R."/>
            <person name="Sharp A.R."/>
            <person name="Dally N."/>
            <person name="Boughton B.A."/>
            <person name="Woo Y.H."/>
            <person name="Gao G."/>
            <person name="Schijlen E.G.W.M."/>
            <person name="Guo X."/>
            <person name="Momin A.A."/>
            <person name="Negrao S."/>
            <person name="Al-Babili S."/>
            <person name="Gehring C."/>
            <person name="Roessner U."/>
            <person name="Jung C."/>
            <person name="Murphy K."/>
            <person name="Arold S.T."/>
            <person name="Gojobori T."/>
            <person name="van der Linden C.G."/>
            <person name="van Loo E.N."/>
            <person name="Jellen E.N."/>
            <person name="Maughan P.J."/>
            <person name="Tester M."/>
        </authorList>
    </citation>
    <scope>NUCLEOTIDE SEQUENCE [LARGE SCALE GENOMIC DNA]</scope>
    <source>
        <strain evidence="3">cv. PI 614886</strain>
    </source>
</reference>
<dbReference type="EnsemblPlants" id="AUR62044736-RA">
    <property type="protein sequence ID" value="AUR62044736-RA:cds"/>
    <property type="gene ID" value="AUR62044736"/>
</dbReference>
<dbReference type="GO" id="GO:0017056">
    <property type="term" value="F:structural constituent of nuclear pore"/>
    <property type="evidence" value="ECO:0007669"/>
    <property type="project" value="TreeGrafter"/>
</dbReference>
<dbReference type="SMR" id="A0A803NF30"/>
<dbReference type="InterPro" id="IPR057577">
    <property type="entry name" value="Nucleoprot-TPR/MLP1_dom"/>
</dbReference>
<dbReference type="PANTHER" id="PTHR18898:SF2">
    <property type="entry name" value="NUCLEOPROTEIN TPR"/>
    <property type="match status" value="1"/>
</dbReference>
<keyword evidence="1" id="KW-0175">Coiled coil</keyword>
<dbReference type="GO" id="GO:0006406">
    <property type="term" value="P:mRNA export from nucleus"/>
    <property type="evidence" value="ECO:0007669"/>
    <property type="project" value="TreeGrafter"/>
</dbReference>
<dbReference type="Gene3D" id="1.10.287.1490">
    <property type="match status" value="1"/>
</dbReference>
<protein>
    <recommendedName>
        <fullName evidence="2">Nucleoprotein TPR/MPL1 domain-containing protein</fullName>
    </recommendedName>
</protein>
<keyword evidence="4" id="KW-1185">Reference proteome</keyword>
<proteinExistence type="predicted"/>
<dbReference type="AlphaFoldDB" id="A0A803NF30"/>
<dbReference type="Gramene" id="AUR62044736-RA">
    <property type="protein sequence ID" value="AUR62044736-RA:cds"/>
    <property type="gene ID" value="AUR62044736"/>
</dbReference>
<feature type="coiled-coil region" evidence="1">
    <location>
        <begin position="111"/>
        <end position="187"/>
    </location>
</feature>
<dbReference type="Proteomes" id="UP000596660">
    <property type="component" value="Unplaced"/>
</dbReference>
<dbReference type="PANTHER" id="PTHR18898">
    <property type="entry name" value="NUCLEOPROTEIN TPR-RELATED"/>
    <property type="match status" value="1"/>
</dbReference>
<reference evidence="3" key="2">
    <citation type="submission" date="2021-03" db="UniProtKB">
        <authorList>
            <consortium name="EnsemblPlants"/>
        </authorList>
    </citation>
    <scope>IDENTIFICATION</scope>
</reference>
<feature type="coiled-coil region" evidence="1">
    <location>
        <begin position="325"/>
        <end position="359"/>
    </location>
</feature>
<organism evidence="3 4">
    <name type="scientific">Chenopodium quinoa</name>
    <name type="common">Quinoa</name>
    <dbReference type="NCBI Taxonomy" id="63459"/>
    <lineage>
        <taxon>Eukaryota</taxon>
        <taxon>Viridiplantae</taxon>
        <taxon>Streptophyta</taxon>
        <taxon>Embryophyta</taxon>
        <taxon>Tracheophyta</taxon>
        <taxon>Spermatophyta</taxon>
        <taxon>Magnoliopsida</taxon>
        <taxon>eudicotyledons</taxon>
        <taxon>Gunneridae</taxon>
        <taxon>Pentapetalae</taxon>
        <taxon>Caryophyllales</taxon>
        <taxon>Chenopodiaceae</taxon>
        <taxon>Chenopodioideae</taxon>
        <taxon>Atripliceae</taxon>
        <taxon>Chenopodium</taxon>
    </lineage>
</organism>
<feature type="domain" description="Nucleoprotein TPR/MPL1" evidence="2">
    <location>
        <begin position="172"/>
        <end position="251"/>
    </location>
</feature>
<sequence length="419" mass="47588">MPSFLSDDEFERFKASGDASAVAEKADSYIRDLYANLETVKAEADAASITAEQTCSLLEHKYLSLSSEFSALETRYSELDSNLLQRVSELAQVQSNKHQLHLKFIEKDGEIERLSIEVKELQNSKRQVVELVGVRDEEISEKKATIKSYHDKITSLTERSSQREAKLSELEAELMRCKANCDKLSREKELIEKHNTWLNEELTAKVDSLLEQRRKCADMEADYSMKLADMEKQYNECSSSLSRHKEMVRELESKVENLHRELCSARDDASASEQQYAAEISTVSKLADLYKESSGVVQKGWRVGGCDKGFETHLSQVESDYKDKLEKETAARKEVEKVSAELKEKLEKCEAELESSRRENELDNLPLSSFTTERLTYPSNTNDFTGDNLAIVPHVPAGITQSCCLFYIEMNFPFGTISS</sequence>
<evidence type="ECO:0000313" key="4">
    <source>
        <dbReference type="Proteomes" id="UP000596660"/>
    </source>
</evidence>
<accession>A0A803NF30</accession>
<name>A0A803NF30_CHEQI</name>
<evidence type="ECO:0000256" key="1">
    <source>
        <dbReference type="SAM" id="Coils"/>
    </source>
</evidence>
<dbReference type="OMA" id="CELEHAS"/>
<evidence type="ECO:0000313" key="3">
    <source>
        <dbReference type="EnsemblPlants" id="AUR62044736-RA:cds"/>
    </source>
</evidence>
<dbReference type="GO" id="GO:0005643">
    <property type="term" value="C:nuclear pore"/>
    <property type="evidence" value="ECO:0007669"/>
    <property type="project" value="TreeGrafter"/>
</dbReference>
<evidence type="ECO:0000259" key="2">
    <source>
        <dbReference type="Pfam" id="PF25481"/>
    </source>
</evidence>